<dbReference type="GO" id="GO:0004519">
    <property type="term" value="F:endonuclease activity"/>
    <property type="evidence" value="ECO:0007669"/>
    <property type="project" value="UniProtKB-KW"/>
</dbReference>
<evidence type="ECO:0000313" key="4">
    <source>
        <dbReference type="EMBL" id="MFC3116286.1"/>
    </source>
</evidence>
<feature type="signal peptide" evidence="2">
    <location>
        <begin position="1"/>
        <end position="19"/>
    </location>
</feature>
<comment type="caution">
    <text evidence="4">The sequence shown here is derived from an EMBL/GenBank/DDBJ whole genome shotgun (WGS) entry which is preliminary data.</text>
</comment>
<evidence type="ECO:0000256" key="1">
    <source>
        <dbReference type="SAM" id="MobiDB-lite"/>
    </source>
</evidence>
<feature type="domain" description="Endonuclease/exonuclease/phosphatase" evidence="3">
    <location>
        <begin position="36"/>
        <end position="123"/>
    </location>
</feature>
<dbReference type="InterPro" id="IPR036691">
    <property type="entry name" value="Endo/exonu/phosph_ase_sf"/>
</dbReference>
<dbReference type="Proteomes" id="UP001595555">
    <property type="component" value="Unassembled WGS sequence"/>
</dbReference>
<reference evidence="5" key="1">
    <citation type="journal article" date="2019" name="Int. J. Syst. Evol. Microbiol.">
        <title>The Global Catalogue of Microorganisms (GCM) 10K type strain sequencing project: providing services to taxonomists for standard genome sequencing and annotation.</title>
        <authorList>
            <consortium name="The Broad Institute Genomics Platform"/>
            <consortium name="The Broad Institute Genome Sequencing Center for Infectious Disease"/>
            <person name="Wu L."/>
            <person name="Ma J."/>
        </authorList>
    </citation>
    <scope>NUCLEOTIDE SEQUENCE [LARGE SCALE GENOMIC DNA]</scope>
    <source>
        <strain evidence="5">KCTC 52237</strain>
    </source>
</reference>
<dbReference type="EMBL" id="JBHRTF010000004">
    <property type="protein sequence ID" value="MFC3116286.1"/>
    <property type="molecule type" value="Genomic_DNA"/>
</dbReference>
<dbReference type="InterPro" id="IPR005135">
    <property type="entry name" value="Endo/exonuclease/phosphatase"/>
</dbReference>
<feature type="chain" id="PRO_5045966173" evidence="2">
    <location>
        <begin position="20"/>
        <end position="153"/>
    </location>
</feature>
<dbReference type="Pfam" id="PF03372">
    <property type="entry name" value="Exo_endo_phos"/>
    <property type="match status" value="1"/>
</dbReference>
<evidence type="ECO:0000313" key="5">
    <source>
        <dbReference type="Proteomes" id="UP001595555"/>
    </source>
</evidence>
<dbReference type="RefSeq" id="WP_378119397.1">
    <property type="nucleotide sequence ID" value="NZ_JBHRTF010000004.1"/>
</dbReference>
<keyword evidence="4" id="KW-0540">Nuclease</keyword>
<feature type="region of interest" description="Disordered" evidence="1">
    <location>
        <begin position="130"/>
        <end position="153"/>
    </location>
</feature>
<keyword evidence="2" id="KW-0732">Signal</keyword>
<dbReference type="SUPFAM" id="SSF56219">
    <property type="entry name" value="DNase I-like"/>
    <property type="match status" value="1"/>
</dbReference>
<dbReference type="Gene3D" id="3.60.10.10">
    <property type="entry name" value="Endonuclease/exonuclease/phosphatase"/>
    <property type="match status" value="1"/>
</dbReference>
<keyword evidence="4" id="KW-0378">Hydrolase</keyword>
<accession>A0ABV7FHR2</accession>
<keyword evidence="5" id="KW-1185">Reference proteome</keyword>
<keyword evidence="4" id="KW-0255">Endonuclease</keyword>
<protein>
    <submittedName>
        <fullName evidence="4">Endonuclease/exonuclease/phosphatase family protein</fullName>
    </submittedName>
</protein>
<name>A0ABV7FHR2_9GAMM</name>
<evidence type="ECO:0000259" key="3">
    <source>
        <dbReference type="Pfam" id="PF03372"/>
    </source>
</evidence>
<evidence type="ECO:0000256" key="2">
    <source>
        <dbReference type="SAM" id="SignalP"/>
    </source>
</evidence>
<sequence>MKFLIYGLLLLLVSVNLSANTDSSAELSTTNKVTLMSYNIRCGFCEPEASPNHWSKRKFLITQLIKSHAPDLIGLQGAELFQVQDLEALLDGYEWVGVGRDDGKTRGESTAVLFRSERFSLQQEQTLWLSPTPEQPSKGWGADFPRTRWPQNV</sequence>
<organism evidence="4 5">
    <name type="scientific">Cellvibrio fontiphilus</name>
    <dbReference type="NCBI Taxonomy" id="1815559"/>
    <lineage>
        <taxon>Bacteria</taxon>
        <taxon>Pseudomonadati</taxon>
        <taxon>Pseudomonadota</taxon>
        <taxon>Gammaproteobacteria</taxon>
        <taxon>Cellvibrionales</taxon>
        <taxon>Cellvibrionaceae</taxon>
        <taxon>Cellvibrio</taxon>
    </lineage>
</organism>
<proteinExistence type="predicted"/>
<gene>
    <name evidence="4" type="ORF">ACFODX_12010</name>
</gene>